<protein>
    <recommendedName>
        <fullName evidence="1">VOC domain-containing protein</fullName>
    </recommendedName>
</protein>
<dbReference type="RefSeq" id="WP_179728897.1">
    <property type="nucleotide sequence ID" value="NZ_BAABEF010000001.1"/>
</dbReference>
<evidence type="ECO:0000259" key="1">
    <source>
        <dbReference type="PROSITE" id="PS51819"/>
    </source>
</evidence>
<dbReference type="InterPro" id="IPR052164">
    <property type="entry name" value="Anthracycline_SecMetBiosynth"/>
</dbReference>
<dbReference type="CDD" id="cd07247">
    <property type="entry name" value="SgaA_N_like"/>
    <property type="match status" value="1"/>
</dbReference>
<accession>A0A852RU69</accession>
<dbReference type="InterPro" id="IPR004360">
    <property type="entry name" value="Glyas_Fos-R_dOase_dom"/>
</dbReference>
<evidence type="ECO:0000313" key="2">
    <source>
        <dbReference type="EMBL" id="NYD32766.1"/>
    </source>
</evidence>
<sequence>MLAFKNERLAAGIGPSPVTGLPAHWSTYFASNDADATADAVRLAGGALLMEPFDILDLGRMFFASAPDHSTFGVWRADSHIGAGIYSEPGAYAWNELHSQDFEAAHVFYAAVFGYAYDDMSTAGLTYFVMRRRDGHGVGGMTAASIWPVHARSAWLTWFAVESCDDAVEKAVSGGGAVVMAPHDGPFGRKAILTGAEGETFGVIDLDAFGVRS</sequence>
<feature type="domain" description="VOC" evidence="1">
    <location>
        <begin position="91"/>
        <end position="213"/>
    </location>
</feature>
<dbReference type="EMBL" id="JACCBF010000001">
    <property type="protein sequence ID" value="NYD32766.1"/>
    <property type="molecule type" value="Genomic_DNA"/>
</dbReference>
<dbReference type="InterPro" id="IPR037523">
    <property type="entry name" value="VOC_core"/>
</dbReference>
<proteinExistence type="predicted"/>
<comment type="caution">
    <text evidence="2">The sequence shown here is derived from an EMBL/GenBank/DDBJ whole genome shotgun (WGS) entry which is preliminary data.</text>
</comment>
<organism evidence="2 3">
    <name type="scientific">Nocardioides kongjuensis</name>
    <dbReference type="NCBI Taxonomy" id="349522"/>
    <lineage>
        <taxon>Bacteria</taxon>
        <taxon>Bacillati</taxon>
        <taxon>Actinomycetota</taxon>
        <taxon>Actinomycetes</taxon>
        <taxon>Propionibacteriales</taxon>
        <taxon>Nocardioidaceae</taxon>
        <taxon>Nocardioides</taxon>
    </lineage>
</organism>
<dbReference type="PANTHER" id="PTHR33993:SF14">
    <property type="entry name" value="GB|AAF24581.1"/>
    <property type="match status" value="1"/>
</dbReference>
<dbReference type="InterPro" id="IPR029068">
    <property type="entry name" value="Glyas_Bleomycin-R_OHBP_Dase"/>
</dbReference>
<dbReference type="Gene3D" id="3.10.180.10">
    <property type="entry name" value="2,3-Dihydroxybiphenyl 1,2-Dioxygenase, domain 1"/>
    <property type="match status" value="2"/>
</dbReference>
<dbReference type="Proteomes" id="UP000582231">
    <property type="component" value="Unassembled WGS sequence"/>
</dbReference>
<reference evidence="2 3" key="1">
    <citation type="submission" date="2020-07" db="EMBL/GenBank/DDBJ databases">
        <title>Sequencing the genomes of 1000 actinobacteria strains.</title>
        <authorList>
            <person name="Klenk H.-P."/>
        </authorList>
    </citation>
    <scope>NUCLEOTIDE SEQUENCE [LARGE SCALE GENOMIC DNA]</scope>
    <source>
        <strain evidence="2 3">DSM 19082</strain>
    </source>
</reference>
<dbReference type="AlphaFoldDB" id="A0A852RU69"/>
<dbReference type="SUPFAM" id="SSF54593">
    <property type="entry name" value="Glyoxalase/Bleomycin resistance protein/Dihydroxybiphenyl dioxygenase"/>
    <property type="match status" value="2"/>
</dbReference>
<dbReference type="PANTHER" id="PTHR33993">
    <property type="entry name" value="GLYOXALASE-RELATED"/>
    <property type="match status" value="1"/>
</dbReference>
<gene>
    <name evidence="2" type="ORF">BJ958_004312</name>
</gene>
<name>A0A852RU69_9ACTN</name>
<dbReference type="PROSITE" id="PS51819">
    <property type="entry name" value="VOC"/>
    <property type="match status" value="1"/>
</dbReference>
<evidence type="ECO:0000313" key="3">
    <source>
        <dbReference type="Proteomes" id="UP000582231"/>
    </source>
</evidence>
<dbReference type="Pfam" id="PF00903">
    <property type="entry name" value="Glyoxalase"/>
    <property type="match status" value="1"/>
</dbReference>
<keyword evidence="3" id="KW-1185">Reference proteome</keyword>